<feature type="domain" description="Phorbol-ester/DAG-type" evidence="6">
    <location>
        <begin position="749"/>
        <end position="802"/>
    </location>
</feature>
<dbReference type="InterPro" id="IPR025258">
    <property type="entry name" value="RH_dom"/>
</dbReference>
<evidence type="ECO:0000256" key="1">
    <source>
        <dbReference type="ARBA" id="ARBA00022723"/>
    </source>
</evidence>
<feature type="compositionally biased region" description="Acidic residues" evidence="5">
    <location>
        <begin position="512"/>
        <end position="526"/>
    </location>
</feature>
<keyword evidence="2" id="KW-0677">Repeat</keyword>
<dbReference type="EMBL" id="RQTK01000229">
    <property type="protein sequence ID" value="RUS83814.1"/>
    <property type="molecule type" value="Genomic_DNA"/>
</dbReference>
<evidence type="ECO:0000259" key="6">
    <source>
        <dbReference type="PROSITE" id="PS50081"/>
    </source>
</evidence>
<keyword evidence="3" id="KW-0863">Zinc-finger</keyword>
<feature type="compositionally biased region" description="Polar residues" evidence="5">
    <location>
        <begin position="71"/>
        <end position="85"/>
    </location>
</feature>
<feature type="compositionally biased region" description="Low complexity" evidence="5">
    <location>
        <begin position="835"/>
        <end position="847"/>
    </location>
</feature>
<evidence type="ECO:0000256" key="4">
    <source>
        <dbReference type="ARBA" id="ARBA00022833"/>
    </source>
</evidence>
<evidence type="ECO:0000256" key="5">
    <source>
        <dbReference type="SAM" id="MobiDB-lite"/>
    </source>
</evidence>
<dbReference type="GO" id="GO:0008270">
    <property type="term" value="F:zinc ion binding"/>
    <property type="evidence" value="ECO:0007669"/>
    <property type="project" value="UniProtKB-KW"/>
</dbReference>
<dbReference type="AlphaFoldDB" id="A0A433TQF9"/>
<dbReference type="PANTHER" id="PTHR12326:SF12">
    <property type="entry name" value="PLECKSTRIN HOMOLOGY AND RUN DOMAIN CONTAINING M1"/>
    <property type="match status" value="1"/>
</dbReference>
<feature type="region of interest" description="Disordered" evidence="5">
    <location>
        <begin position="511"/>
        <end position="537"/>
    </location>
</feature>
<feature type="region of interest" description="Disordered" evidence="5">
    <location>
        <begin position="331"/>
        <end position="421"/>
    </location>
</feature>
<dbReference type="Pfam" id="PF13901">
    <property type="entry name" value="RH_dom"/>
    <property type="match status" value="1"/>
</dbReference>
<accession>A0A433TQF9</accession>
<feature type="region of interest" description="Disordered" evidence="5">
    <location>
        <begin position="434"/>
        <end position="473"/>
    </location>
</feature>
<evidence type="ECO:0000313" key="8">
    <source>
        <dbReference type="Proteomes" id="UP000271974"/>
    </source>
</evidence>
<dbReference type="SMART" id="SM01175">
    <property type="entry name" value="DUF4206"/>
    <property type="match status" value="1"/>
</dbReference>
<reference evidence="7 8" key="1">
    <citation type="submission" date="2019-01" db="EMBL/GenBank/DDBJ databases">
        <title>A draft genome assembly of the solar-powered sea slug Elysia chlorotica.</title>
        <authorList>
            <person name="Cai H."/>
            <person name="Li Q."/>
            <person name="Fang X."/>
            <person name="Li J."/>
            <person name="Curtis N.E."/>
            <person name="Altenburger A."/>
            <person name="Shibata T."/>
            <person name="Feng M."/>
            <person name="Maeda T."/>
            <person name="Schwartz J.A."/>
            <person name="Shigenobu S."/>
            <person name="Lundholm N."/>
            <person name="Nishiyama T."/>
            <person name="Yang H."/>
            <person name="Hasebe M."/>
            <person name="Li S."/>
            <person name="Pierce S.K."/>
            <person name="Wang J."/>
        </authorList>
    </citation>
    <scope>NUCLEOTIDE SEQUENCE [LARGE SCALE GENOMIC DNA]</scope>
    <source>
        <strain evidence="7">EC2010</strain>
        <tissue evidence="7">Whole organism of an adult</tissue>
    </source>
</reference>
<name>A0A433TQF9_ELYCH</name>
<dbReference type="STRING" id="188477.A0A433TQF9"/>
<evidence type="ECO:0000256" key="3">
    <source>
        <dbReference type="ARBA" id="ARBA00022771"/>
    </source>
</evidence>
<proteinExistence type="predicted"/>
<feature type="compositionally biased region" description="Acidic residues" evidence="5">
    <location>
        <begin position="254"/>
        <end position="264"/>
    </location>
</feature>
<feature type="compositionally biased region" description="Polar residues" evidence="5">
    <location>
        <begin position="333"/>
        <end position="359"/>
    </location>
</feature>
<feature type="compositionally biased region" description="Low complexity" evidence="5">
    <location>
        <begin position="129"/>
        <end position="146"/>
    </location>
</feature>
<feature type="compositionally biased region" description="Basic and acidic residues" evidence="5">
    <location>
        <begin position="274"/>
        <end position="287"/>
    </location>
</feature>
<feature type="compositionally biased region" description="Polar residues" evidence="5">
    <location>
        <begin position="44"/>
        <end position="53"/>
    </location>
</feature>
<gene>
    <name evidence="7" type="ORF">EGW08_008426</name>
</gene>
<evidence type="ECO:0000256" key="2">
    <source>
        <dbReference type="ARBA" id="ARBA00022737"/>
    </source>
</evidence>
<feature type="region of interest" description="Disordered" evidence="5">
    <location>
        <begin position="1"/>
        <end position="97"/>
    </location>
</feature>
<dbReference type="InterPro" id="IPR002219">
    <property type="entry name" value="PKC_DAG/PE"/>
</dbReference>
<feature type="region of interest" description="Disordered" evidence="5">
    <location>
        <begin position="112"/>
        <end position="148"/>
    </location>
</feature>
<keyword evidence="8" id="KW-1185">Reference proteome</keyword>
<organism evidence="7 8">
    <name type="scientific">Elysia chlorotica</name>
    <name type="common">Eastern emerald elysia</name>
    <name type="synonym">Sea slug</name>
    <dbReference type="NCBI Taxonomy" id="188477"/>
    <lineage>
        <taxon>Eukaryota</taxon>
        <taxon>Metazoa</taxon>
        <taxon>Spiralia</taxon>
        <taxon>Lophotrochozoa</taxon>
        <taxon>Mollusca</taxon>
        <taxon>Gastropoda</taxon>
        <taxon>Heterobranchia</taxon>
        <taxon>Euthyneura</taxon>
        <taxon>Panpulmonata</taxon>
        <taxon>Sacoglossa</taxon>
        <taxon>Placobranchoidea</taxon>
        <taxon>Plakobranchidae</taxon>
        <taxon>Elysia</taxon>
    </lineage>
</organism>
<keyword evidence="4" id="KW-0862">Zinc</keyword>
<feature type="region of interest" description="Disordered" evidence="5">
    <location>
        <begin position="207"/>
        <end position="289"/>
    </location>
</feature>
<feature type="compositionally biased region" description="Basic and acidic residues" evidence="5">
    <location>
        <begin position="369"/>
        <end position="402"/>
    </location>
</feature>
<comment type="caution">
    <text evidence="7">The sequence shown here is derived from an EMBL/GenBank/DDBJ whole genome shotgun (WGS) entry which is preliminary data.</text>
</comment>
<dbReference type="PANTHER" id="PTHR12326">
    <property type="entry name" value="PLECKSTRIN HOMOLOGY DOMAIN CONTAINING PROTEIN"/>
    <property type="match status" value="1"/>
</dbReference>
<dbReference type="PROSITE" id="PS50081">
    <property type="entry name" value="ZF_DAG_PE_2"/>
    <property type="match status" value="1"/>
</dbReference>
<feature type="compositionally biased region" description="Basic and acidic residues" evidence="5">
    <location>
        <begin position="8"/>
        <end position="19"/>
    </location>
</feature>
<dbReference type="OrthoDB" id="62364at2759"/>
<dbReference type="InterPro" id="IPR051366">
    <property type="entry name" value="DEF8"/>
</dbReference>
<dbReference type="CDD" id="cd15489">
    <property type="entry name" value="PHD_SF"/>
    <property type="match status" value="1"/>
</dbReference>
<keyword evidence="1" id="KW-0479">Metal-binding</keyword>
<evidence type="ECO:0000313" key="7">
    <source>
        <dbReference type="EMBL" id="RUS83814.1"/>
    </source>
</evidence>
<protein>
    <recommendedName>
        <fullName evidence="6">Phorbol-ester/DAG-type domain-containing protein</fullName>
    </recommendedName>
</protein>
<sequence length="847" mass="94098">VFSSSKPTHTDAGERKPTEEEQPDPIIAPRESSSSSQGRERDQTPTVFNNISDVETIRQASLAAQDGCRSYTPSECSTSSHTSCPDPSGLPMYSSPLPSVAQSPHLFTWPSDVTQKQVGPDNDGAIKDGGSPCVTSSSPPVSAAGSENEIVKEIMMSPPRQRSRRVLEEDAYLISPLGRVSAPLPLPSPGDKWSKAGALTQSDIVFTHSGSPSSLKARANNKVEEFSDPQLTRTYRSDQRKESPSVSQPKVELDDAPELCDDIYDVSGNSHSHGFGEERDIADRNMDTVDPGNVKLDPLEQDAILKKVLCEIDLQADKDREARDLAERWKARNIQSLSQKKESSLPQHSTPPSDNSLPSGDTGKALSKTPKENPKSEQVKLKHEGVPVKKNKDAINEKDKESSLGLEIPVQSGNIGDDRVDTNIYGGRTVLGEDNEDELESGRFGNSLGSMTGWSSEIDPSVRPQQVKEREEHSRTESFAAMLRSYMPGSLAPDAAVTLDQVIEDLPAVDAGGEEVDGSSLEDDPDGQCPGTGGEENTRLDYLRQRQDSCLDGFEVLEPPDDNICGQVEANSSRMIYLYRVPQEHGLSHQNFTCRGCNRPIGIIYGQPRLCAFDGGLYCYECHENMEIYIPSSIVFDWDFRKKKVCSENHRFLTELESQALYDLEKLNPKLYSHVPELQDLKILRQRLCYLKSYLFTCSAKMAESLRQKIWPREHLYDHRDLYSVTDLLQVQSGALQRLVKELVRFSSQHVYSCALCSQKGYVCEICRNARIIYAFEVDTTIRCERCKAVYHRTCMTEGLPCPKCERWGRRSNSSIVQSHPEDYGSSPVDHSQFPPHSSPHGSMGSR</sequence>
<feature type="region of interest" description="Disordered" evidence="5">
    <location>
        <begin position="816"/>
        <end position="847"/>
    </location>
</feature>
<feature type="non-terminal residue" evidence="7">
    <location>
        <position position="1"/>
    </location>
</feature>
<dbReference type="Proteomes" id="UP000271974">
    <property type="component" value="Unassembled WGS sequence"/>
</dbReference>